<sequence>MLQLLGDMSTWHSELKTVAFAVCPVAYNLIPPQEILPREKVQWVQNSAAQLLADSFFLQGGFDQQGKTNNFAHPALMEVAIRFFYTGSYRIADKCPDQFRKAIPLACIVLAGTAINCVLDRFAKNGAVTLKTIPQFSGKEYRSTFLTMSKMLNEILRHPYHGRKLCKQVRKWGEEGWYIVFLTQTLH</sequence>
<dbReference type="EMBL" id="WHUW01000011">
    <property type="protein sequence ID" value="KAF8440990.1"/>
    <property type="molecule type" value="Genomic_DNA"/>
</dbReference>
<evidence type="ECO:0000313" key="3">
    <source>
        <dbReference type="Proteomes" id="UP001194468"/>
    </source>
</evidence>
<feature type="domain" description="DUF6532" evidence="1">
    <location>
        <begin position="5"/>
        <end position="155"/>
    </location>
</feature>
<name>A0AAD4BVS2_BOLED</name>
<keyword evidence="3" id="KW-1185">Reference proteome</keyword>
<accession>A0AAD4BVS2</accession>
<dbReference type="Proteomes" id="UP001194468">
    <property type="component" value="Unassembled WGS sequence"/>
</dbReference>
<organism evidence="2 3">
    <name type="scientific">Boletus edulis BED1</name>
    <dbReference type="NCBI Taxonomy" id="1328754"/>
    <lineage>
        <taxon>Eukaryota</taxon>
        <taxon>Fungi</taxon>
        <taxon>Dikarya</taxon>
        <taxon>Basidiomycota</taxon>
        <taxon>Agaricomycotina</taxon>
        <taxon>Agaricomycetes</taxon>
        <taxon>Agaricomycetidae</taxon>
        <taxon>Boletales</taxon>
        <taxon>Boletineae</taxon>
        <taxon>Boletaceae</taxon>
        <taxon>Boletoideae</taxon>
        <taxon>Boletus</taxon>
    </lineage>
</organism>
<dbReference type="AlphaFoldDB" id="A0AAD4BVS2"/>
<proteinExistence type="predicted"/>
<dbReference type="InterPro" id="IPR045341">
    <property type="entry name" value="DUF6532"/>
</dbReference>
<evidence type="ECO:0000259" key="1">
    <source>
        <dbReference type="Pfam" id="PF20149"/>
    </source>
</evidence>
<comment type="caution">
    <text evidence="2">The sequence shown here is derived from an EMBL/GenBank/DDBJ whole genome shotgun (WGS) entry which is preliminary data.</text>
</comment>
<reference evidence="2" key="2">
    <citation type="journal article" date="2020" name="Nat. Commun.">
        <title>Large-scale genome sequencing of mycorrhizal fungi provides insights into the early evolution of symbiotic traits.</title>
        <authorList>
            <person name="Miyauchi S."/>
            <person name="Kiss E."/>
            <person name="Kuo A."/>
            <person name="Drula E."/>
            <person name="Kohler A."/>
            <person name="Sanchez-Garcia M."/>
            <person name="Morin E."/>
            <person name="Andreopoulos B."/>
            <person name="Barry K.W."/>
            <person name="Bonito G."/>
            <person name="Buee M."/>
            <person name="Carver A."/>
            <person name="Chen C."/>
            <person name="Cichocki N."/>
            <person name="Clum A."/>
            <person name="Culley D."/>
            <person name="Crous P.W."/>
            <person name="Fauchery L."/>
            <person name="Girlanda M."/>
            <person name="Hayes R.D."/>
            <person name="Keri Z."/>
            <person name="LaButti K."/>
            <person name="Lipzen A."/>
            <person name="Lombard V."/>
            <person name="Magnuson J."/>
            <person name="Maillard F."/>
            <person name="Murat C."/>
            <person name="Nolan M."/>
            <person name="Ohm R.A."/>
            <person name="Pangilinan J."/>
            <person name="Pereira M.F."/>
            <person name="Perotto S."/>
            <person name="Peter M."/>
            <person name="Pfister S."/>
            <person name="Riley R."/>
            <person name="Sitrit Y."/>
            <person name="Stielow J.B."/>
            <person name="Szollosi G."/>
            <person name="Zifcakova L."/>
            <person name="Stursova M."/>
            <person name="Spatafora J.W."/>
            <person name="Tedersoo L."/>
            <person name="Vaario L.M."/>
            <person name="Yamada A."/>
            <person name="Yan M."/>
            <person name="Wang P."/>
            <person name="Xu J."/>
            <person name="Bruns T."/>
            <person name="Baldrian P."/>
            <person name="Vilgalys R."/>
            <person name="Dunand C."/>
            <person name="Henrissat B."/>
            <person name="Grigoriev I.V."/>
            <person name="Hibbett D."/>
            <person name="Nagy L.G."/>
            <person name="Martin F.M."/>
        </authorList>
    </citation>
    <scope>NUCLEOTIDE SEQUENCE</scope>
    <source>
        <strain evidence="2">BED1</strain>
    </source>
</reference>
<reference evidence="2" key="1">
    <citation type="submission" date="2019-10" db="EMBL/GenBank/DDBJ databases">
        <authorList>
            <consortium name="DOE Joint Genome Institute"/>
            <person name="Kuo A."/>
            <person name="Miyauchi S."/>
            <person name="Kiss E."/>
            <person name="Drula E."/>
            <person name="Kohler A."/>
            <person name="Sanchez-Garcia M."/>
            <person name="Andreopoulos B."/>
            <person name="Barry K.W."/>
            <person name="Bonito G."/>
            <person name="Buee M."/>
            <person name="Carver A."/>
            <person name="Chen C."/>
            <person name="Cichocki N."/>
            <person name="Clum A."/>
            <person name="Culley D."/>
            <person name="Crous P.W."/>
            <person name="Fauchery L."/>
            <person name="Girlanda M."/>
            <person name="Hayes R."/>
            <person name="Keri Z."/>
            <person name="LaButti K."/>
            <person name="Lipzen A."/>
            <person name="Lombard V."/>
            <person name="Magnuson J."/>
            <person name="Maillard F."/>
            <person name="Morin E."/>
            <person name="Murat C."/>
            <person name="Nolan M."/>
            <person name="Ohm R."/>
            <person name="Pangilinan J."/>
            <person name="Pereira M."/>
            <person name="Perotto S."/>
            <person name="Peter M."/>
            <person name="Riley R."/>
            <person name="Sitrit Y."/>
            <person name="Stielow B."/>
            <person name="Szollosi G."/>
            <person name="Zifcakova L."/>
            <person name="Stursova M."/>
            <person name="Spatafora J.W."/>
            <person name="Tedersoo L."/>
            <person name="Vaario L.-M."/>
            <person name="Yamada A."/>
            <person name="Yan M."/>
            <person name="Wang P."/>
            <person name="Xu J."/>
            <person name="Bruns T."/>
            <person name="Baldrian P."/>
            <person name="Vilgalys R."/>
            <person name="Henrissat B."/>
            <person name="Grigoriev I.V."/>
            <person name="Hibbett D."/>
            <person name="Nagy L.G."/>
            <person name="Martin F.M."/>
        </authorList>
    </citation>
    <scope>NUCLEOTIDE SEQUENCE</scope>
    <source>
        <strain evidence="2">BED1</strain>
    </source>
</reference>
<gene>
    <name evidence="2" type="ORF">L210DRAFT_873264</name>
</gene>
<protein>
    <recommendedName>
        <fullName evidence="1">DUF6532 domain-containing protein</fullName>
    </recommendedName>
</protein>
<dbReference type="Pfam" id="PF20149">
    <property type="entry name" value="DUF6532"/>
    <property type="match status" value="1"/>
</dbReference>
<evidence type="ECO:0000313" key="2">
    <source>
        <dbReference type="EMBL" id="KAF8440990.1"/>
    </source>
</evidence>